<evidence type="ECO:0008006" key="7">
    <source>
        <dbReference type="Google" id="ProtNLM"/>
    </source>
</evidence>
<evidence type="ECO:0000259" key="1">
    <source>
        <dbReference type="Pfam" id="PF12991"/>
    </source>
</evidence>
<dbReference type="Pfam" id="PF19044">
    <property type="entry name" value="P-loop_TraG"/>
    <property type="match status" value="1"/>
</dbReference>
<dbReference type="InterPro" id="IPR053155">
    <property type="entry name" value="F-pilin_assembly_TraC"/>
</dbReference>
<dbReference type="PANTHER" id="PTHR38467">
    <property type="match status" value="1"/>
</dbReference>
<keyword evidence="5" id="KW-1185">Reference proteome</keyword>
<dbReference type="EMBL" id="PCPH01000002">
    <property type="protein sequence ID" value="PRB90501.1"/>
    <property type="molecule type" value="Genomic_DNA"/>
</dbReference>
<dbReference type="OrthoDB" id="596266at2"/>
<dbReference type="InterPro" id="IPR027417">
    <property type="entry name" value="P-loop_NTPase"/>
</dbReference>
<reference evidence="5 6" key="1">
    <citation type="submission" date="2017-09" db="EMBL/GenBank/DDBJ databases">
        <title>Genomic, metabolic, and phenotypic characteristics of bacterial isolates from the natural microbiome of the model nematode Caenorhabditis elegans.</title>
        <authorList>
            <person name="Zimmermann J."/>
            <person name="Obeng N."/>
            <person name="Yang W."/>
            <person name="Obeng O."/>
            <person name="Kissoyan K."/>
            <person name="Pees B."/>
            <person name="Dirksen P."/>
            <person name="Hoppner M."/>
            <person name="Franke A."/>
            <person name="Rosenstiel P."/>
            <person name="Leippe M."/>
            <person name="Dierking K."/>
            <person name="Kaleta C."/>
            <person name="Schulenburg H."/>
        </authorList>
    </citation>
    <scope>NUCLEOTIDE SEQUENCE [LARGE SCALE GENOMIC DNA]</scope>
    <source>
        <strain evidence="3 6">MYb25</strain>
        <strain evidence="4 5">MYb44</strain>
    </source>
</reference>
<dbReference type="InterPro" id="IPR022509">
    <property type="entry name" value="Conjugation_ATPase_TraG"/>
</dbReference>
<dbReference type="PANTHER" id="PTHR38467:SF1">
    <property type="entry name" value="CONJUGATIVE TRANSFER: ASSEMBLY"/>
    <property type="match status" value="1"/>
</dbReference>
<name>A0A2S9CZ33_CHRCI</name>
<feature type="domain" description="TraG P-loop" evidence="2">
    <location>
        <begin position="387"/>
        <end position="777"/>
    </location>
</feature>
<dbReference type="NCBIfam" id="TIGR03783">
    <property type="entry name" value="Bac_Flav_CT_G"/>
    <property type="match status" value="1"/>
</dbReference>
<dbReference type="Gene3D" id="3.40.50.300">
    <property type="entry name" value="P-loop containing nucleotide triphosphate hydrolases"/>
    <property type="match status" value="2"/>
</dbReference>
<gene>
    <name evidence="3" type="ORF">CQ022_05835</name>
    <name evidence="4" type="ORF">CQ033_07150</name>
</gene>
<dbReference type="InterPro" id="IPR043964">
    <property type="entry name" value="P-loop_TraG"/>
</dbReference>
<evidence type="ECO:0000259" key="2">
    <source>
        <dbReference type="Pfam" id="PF19044"/>
    </source>
</evidence>
<dbReference type="Pfam" id="PF12991">
    <property type="entry name" value="DUF3875"/>
    <property type="match status" value="1"/>
</dbReference>
<proteinExistence type="predicted"/>
<accession>A0A2S9CZ33</accession>
<dbReference type="RefSeq" id="WP_105681917.1">
    <property type="nucleotide sequence ID" value="NZ_JBBGZD010000001.1"/>
</dbReference>
<evidence type="ECO:0000313" key="6">
    <source>
        <dbReference type="Proteomes" id="UP000238534"/>
    </source>
</evidence>
<evidence type="ECO:0000313" key="3">
    <source>
        <dbReference type="EMBL" id="PRB85775.1"/>
    </source>
</evidence>
<sequence length="785" mass="90570">MKDTDIKKIFNILAVDDDLLISKKGDVSLVYKVMLPQIYSLDSDQIEQISVIFDKVIRSLPAGTILQKQDFFFVDAITEHVSESRNFLSASDNRFFHEKPTMSHECYLTIIKDSKSKVSILNNSSQYNKYLDGIDDFIKAVESSLSFLTKEGFFTVERLNNDQIIALLGKYLSLSKEGETNLRDMFFDKNLQIGNKFAELYTISSNNQLPITINSTIKSIEYSTPKTDFRIPFIQPVSTGLDVNHIYNQVIFIEDSEKVFSSLKTKMNQFKSMAILSRENQVTYQQVEDLVEDVLERELTFIYQHFSVIVWNVSQKKLEHDVNLLENAFRDLGITPYQVKYALKELYMNNCPGAPAYISENHKFIGISEQTSSLLNFESYYESNKDGILFCDRKNESPLRLDLWDEPVKKGIIVNRNRLIFGPSGTGKSFLINHIASQYYEQGHHIVMIDIGNSYKKLCELVDGVYFTYDLNSPLQFNPFYYYDEDEINIDKKTFLLSLIFFLWKGEEGASREEKQILSSYLDLYYEHVIRNGIFPCMSTFYEFISENTAVEEESSYFDKISFKLSLKDFYDGHYKDILNAAEPANLIHERFIVFEMDNIKDHPILFPLVTMLCINLVMTKIQKIPGEKKSIFIDECWKPISKGEMAEFIKYLYKTVRKFYGEVAIATQDLEDILDTAAGPAMVNNTDTLIMLSHKKKMASKDKFSKYLSLSESDLQKLYSTDKGEVYVKVGSMSNVYKVKVSPERYACYSSNADENKVIRGIYEAKGNMSVAINDFIDLNSQKK</sequence>
<evidence type="ECO:0000313" key="5">
    <source>
        <dbReference type="Proteomes" id="UP000238325"/>
    </source>
</evidence>
<dbReference type="SUPFAM" id="SSF52540">
    <property type="entry name" value="P-loop containing nucleoside triphosphate hydrolases"/>
    <property type="match status" value="1"/>
</dbReference>
<protein>
    <recommendedName>
        <fullName evidence="7">Bacteroides conjugation system ATPase, TraG family</fullName>
    </recommendedName>
</protein>
<evidence type="ECO:0000313" key="4">
    <source>
        <dbReference type="EMBL" id="PRB90501.1"/>
    </source>
</evidence>
<dbReference type="InterPro" id="IPR024451">
    <property type="entry name" value="TraG_N_Bacteroidetes"/>
</dbReference>
<feature type="domain" description="TraG N-terminal Bacteroidetes" evidence="1">
    <location>
        <begin position="2"/>
        <end position="47"/>
    </location>
</feature>
<dbReference type="EMBL" id="PCPP01000001">
    <property type="protein sequence ID" value="PRB85775.1"/>
    <property type="molecule type" value="Genomic_DNA"/>
</dbReference>
<organism evidence="3 6">
    <name type="scientific">Chryseobacterium culicis</name>
    <dbReference type="NCBI Taxonomy" id="680127"/>
    <lineage>
        <taxon>Bacteria</taxon>
        <taxon>Pseudomonadati</taxon>
        <taxon>Bacteroidota</taxon>
        <taxon>Flavobacteriia</taxon>
        <taxon>Flavobacteriales</taxon>
        <taxon>Weeksellaceae</taxon>
        <taxon>Chryseobacterium group</taxon>
        <taxon>Chryseobacterium</taxon>
    </lineage>
</organism>
<dbReference type="AlphaFoldDB" id="A0A2S9CZ33"/>
<comment type="caution">
    <text evidence="3">The sequence shown here is derived from an EMBL/GenBank/DDBJ whole genome shotgun (WGS) entry which is preliminary data.</text>
</comment>
<dbReference type="Proteomes" id="UP000238534">
    <property type="component" value="Unassembled WGS sequence"/>
</dbReference>
<dbReference type="Proteomes" id="UP000238325">
    <property type="component" value="Unassembled WGS sequence"/>
</dbReference>